<sequence>MNKTSDPIADHSAVKPLRGIRVVELAHWMAGPLAAGLLSDWGADVIKVEPPGGEPMRTIFASMGARKGTPNGAFIAANRGKRSIELEVKTEQGRAALDRLLENADVLLTNLRPDALQRLGLGNKEVCERYPRLVYCALSAYGWGGPDQDRPGYDIAAFYGRTGIAHEITTAGTPPAALLQGIGDAFTAMTAASGVLVALMDRQQTGRGRFVEASLMRTGMWALAGELGQQALGGNPRPPKPRDETRTPLYNSYRTSDDHWFFLVGVEAKRHVGPVLRAIDRADLVEDERFRDARGIAQNSRALIALLDQAFNAQPLAHWVEKFDAHDVWWAPIQTPAEVMDDRQADAIGAWVTVDDVRSVDAPLRFDGVNRGEVPPPPESGQHTRVVLAELGYGEQEIEALAGAREATA</sequence>
<feature type="region of interest" description="Disordered" evidence="2">
    <location>
        <begin position="229"/>
        <end position="248"/>
    </location>
</feature>
<organism evidence="3 4">
    <name type="scientific">Variovorax rhizosphaerae</name>
    <dbReference type="NCBI Taxonomy" id="1836200"/>
    <lineage>
        <taxon>Bacteria</taxon>
        <taxon>Pseudomonadati</taxon>
        <taxon>Pseudomonadota</taxon>
        <taxon>Betaproteobacteria</taxon>
        <taxon>Burkholderiales</taxon>
        <taxon>Comamonadaceae</taxon>
        <taxon>Variovorax</taxon>
    </lineage>
</organism>
<protein>
    <submittedName>
        <fullName evidence="3">CoA transferase</fullName>
        <ecNumber evidence="3">2.8.3.-</ecNumber>
    </submittedName>
</protein>
<evidence type="ECO:0000256" key="1">
    <source>
        <dbReference type="ARBA" id="ARBA00022679"/>
    </source>
</evidence>
<dbReference type="RefSeq" id="WP_340346776.1">
    <property type="nucleotide sequence ID" value="NZ_JBBKZT010000020.1"/>
</dbReference>
<keyword evidence="4" id="KW-1185">Reference proteome</keyword>
<dbReference type="GO" id="GO:0016740">
    <property type="term" value="F:transferase activity"/>
    <property type="evidence" value="ECO:0007669"/>
    <property type="project" value="UniProtKB-KW"/>
</dbReference>
<dbReference type="InterPro" id="IPR023606">
    <property type="entry name" value="CoA-Trfase_III_dom_1_sf"/>
</dbReference>
<dbReference type="PANTHER" id="PTHR48207:SF4">
    <property type="entry name" value="BLL6097 PROTEIN"/>
    <property type="match status" value="1"/>
</dbReference>
<name>A0ABU8WUL7_9BURK</name>
<dbReference type="Pfam" id="PF02515">
    <property type="entry name" value="CoA_transf_3"/>
    <property type="match status" value="1"/>
</dbReference>
<accession>A0ABU8WUL7</accession>
<comment type="caution">
    <text evidence="3">The sequence shown here is derived from an EMBL/GenBank/DDBJ whole genome shotgun (WGS) entry which is preliminary data.</text>
</comment>
<dbReference type="Gene3D" id="3.30.1540.10">
    <property type="entry name" value="formyl-coa transferase, domain 3"/>
    <property type="match status" value="1"/>
</dbReference>
<dbReference type="Proteomes" id="UP001385892">
    <property type="component" value="Unassembled WGS sequence"/>
</dbReference>
<gene>
    <name evidence="3" type="ORF">WKW82_31635</name>
</gene>
<dbReference type="PANTHER" id="PTHR48207">
    <property type="entry name" value="SUCCINATE--HYDROXYMETHYLGLUTARATE COA-TRANSFERASE"/>
    <property type="match status" value="1"/>
</dbReference>
<evidence type="ECO:0000256" key="2">
    <source>
        <dbReference type="SAM" id="MobiDB-lite"/>
    </source>
</evidence>
<dbReference type="EMBL" id="JBBKZT010000020">
    <property type="protein sequence ID" value="MEJ8851226.1"/>
    <property type="molecule type" value="Genomic_DNA"/>
</dbReference>
<dbReference type="InterPro" id="IPR003673">
    <property type="entry name" value="CoA-Trfase_fam_III"/>
</dbReference>
<evidence type="ECO:0000313" key="3">
    <source>
        <dbReference type="EMBL" id="MEJ8851226.1"/>
    </source>
</evidence>
<reference evidence="3 4" key="1">
    <citation type="submission" date="2024-03" db="EMBL/GenBank/DDBJ databases">
        <title>Novel species of the genus Variovorax.</title>
        <authorList>
            <person name="Liu Q."/>
            <person name="Xin Y.-H."/>
        </authorList>
    </citation>
    <scope>NUCLEOTIDE SEQUENCE [LARGE SCALE GENOMIC DNA]</scope>
    <source>
        <strain evidence="3 4">KACC 18900</strain>
    </source>
</reference>
<keyword evidence="1 3" id="KW-0808">Transferase</keyword>
<proteinExistence type="predicted"/>
<dbReference type="EC" id="2.8.3.-" evidence="3"/>
<evidence type="ECO:0000313" key="4">
    <source>
        <dbReference type="Proteomes" id="UP001385892"/>
    </source>
</evidence>
<dbReference type="SUPFAM" id="SSF89796">
    <property type="entry name" value="CoA-transferase family III (CaiB/BaiF)"/>
    <property type="match status" value="1"/>
</dbReference>
<dbReference type="Gene3D" id="3.40.50.10540">
    <property type="entry name" value="Crotonobetainyl-coa:carnitine coa-transferase, domain 1"/>
    <property type="match status" value="1"/>
</dbReference>
<dbReference type="InterPro" id="IPR050483">
    <property type="entry name" value="CoA-transferase_III_domain"/>
</dbReference>
<dbReference type="InterPro" id="IPR044855">
    <property type="entry name" value="CoA-Trfase_III_dom3_sf"/>
</dbReference>